<dbReference type="Proteomes" id="UP000647183">
    <property type="component" value="Unassembled WGS sequence"/>
</dbReference>
<dbReference type="Pfam" id="PF00990">
    <property type="entry name" value="GGDEF"/>
    <property type="match status" value="1"/>
</dbReference>
<dbReference type="InterPro" id="IPR043128">
    <property type="entry name" value="Rev_trsase/Diguanyl_cyclase"/>
</dbReference>
<organism evidence="7 8">
    <name type="scientific">Luteimonas colneyensis</name>
    <dbReference type="NCBI Taxonomy" id="2762230"/>
    <lineage>
        <taxon>Bacteria</taxon>
        <taxon>Pseudomonadati</taxon>
        <taxon>Pseudomonadota</taxon>
        <taxon>Gammaproteobacteria</taxon>
        <taxon>Lysobacterales</taxon>
        <taxon>Lysobacteraceae</taxon>
        <taxon>Luteimonas</taxon>
    </lineage>
</organism>
<dbReference type="InterPro" id="IPR000160">
    <property type="entry name" value="GGDEF_dom"/>
</dbReference>
<dbReference type="InterPro" id="IPR001610">
    <property type="entry name" value="PAC"/>
</dbReference>
<dbReference type="CDD" id="cd00130">
    <property type="entry name" value="PAS"/>
    <property type="match status" value="2"/>
</dbReference>
<feature type="transmembrane region" description="Helical" evidence="2">
    <location>
        <begin position="445"/>
        <end position="463"/>
    </location>
</feature>
<feature type="domain" description="EAL" evidence="5">
    <location>
        <begin position="725"/>
        <end position="977"/>
    </location>
</feature>
<dbReference type="NCBIfam" id="TIGR00229">
    <property type="entry name" value="sensory_box"/>
    <property type="match status" value="2"/>
</dbReference>
<evidence type="ECO:0000313" key="8">
    <source>
        <dbReference type="Proteomes" id="UP000647183"/>
    </source>
</evidence>
<feature type="coiled-coil region" evidence="1">
    <location>
        <begin position="293"/>
        <end position="320"/>
    </location>
</feature>
<dbReference type="InterPro" id="IPR001633">
    <property type="entry name" value="EAL_dom"/>
</dbReference>
<dbReference type="Pfam" id="PF13426">
    <property type="entry name" value="PAS_9"/>
    <property type="match status" value="1"/>
</dbReference>
<dbReference type="CDD" id="cd01948">
    <property type="entry name" value="EAL"/>
    <property type="match status" value="1"/>
</dbReference>
<keyword evidence="2" id="KW-0472">Membrane</keyword>
<evidence type="ECO:0000259" key="4">
    <source>
        <dbReference type="PROSITE" id="PS50113"/>
    </source>
</evidence>
<feature type="domain" description="PAC" evidence="4">
    <location>
        <begin position="501"/>
        <end position="555"/>
    </location>
</feature>
<keyword evidence="8" id="KW-1185">Reference proteome</keyword>
<dbReference type="InterPro" id="IPR054327">
    <property type="entry name" value="His-kinase-like_sensor"/>
</dbReference>
<dbReference type="PANTHER" id="PTHR44757">
    <property type="entry name" value="DIGUANYLATE CYCLASE DGCP"/>
    <property type="match status" value="1"/>
</dbReference>
<dbReference type="CDD" id="cd12915">
    <property type="entry name" value="PDC2_DGC_like"/>
    <property type="match status" value="1"/>
</dbReference>
<dbReference type="InterPro" id="IPR035919">
    <property type="entry name" value="EAL_sf"/>
</dbReference>
<feature type="transmembrane region" description="Helical" evidence="2">
    <location>
        <begin position="257"/>
        <end position="280"/>
    </location>
</feature>
<evidence type="ECO:0000256" key="2">
    <source>
        <dbReference type="SAM" id="Phobius"/>
    </source>
</evidence>
<dbReference type="PROSITE" id="PS50113">
    <property type="entry name" value="PAC"/>
    <property type="match status" value="1"/>
</dbReference>
<gene>
    <name evidence="7" type="ORF">H9645_04295</name>
</gene>
<dbReference type="PROSITE" id="PS50883">
    <property type="entry name" value="EAL"/>
    <property type="match status" value="1"/>
</dbReference>
<keyword evidence="1" id="KW-0175">Coiled coil</keyword>
<dbReference type="PANTHER" id="PTHR44757:SF2">
    <property type="entry name" value="BIOFILM ARCHITECTURE MAINTENANCE PROTEIN MBAA"/>
    <property type="match status" value="1"/>
</dbReference>
<dbReference type="SUPFAM" id="SSF55073">
    <property type="entry name" value="Nucleotide cyclase"/>
    <property type="match status" value="1"/>
</dbReference>
<name>A0ABR8UGU3_9GAMM</name>
<dbReference type="PROSITE" id="PS50112">
    <property type="entry name" value="PAS"/>
    <property type="match status" value="1"/>
</dbReference>
<dbReference type="SMART" id="SM00052">
    <property type="entry name" value="EAL"/>
    <property type="match status" value="1"/>
</dbReference>
<sequence length="990" mass="108393">MRRAWWFGGSLVAAVLVASMAVAWNDYRVRREAGARYLGALVDSHARQVGSRIDSFERALHGLANGLVALEGKWPDGAQVFMREQAARIVSGHPHILGLRVDQARPAFVPERPRLHGLYLDRPERDGDGRWVIPLAMPFEPAPGGSVMRWLRAELDVAAFATILQAHEVGEHGVASLLTTDAILIARSDSGTTHAGKDASHSPVFDEHAGRSRGFVETTGPLDGIERIVGYLRIDGRPLVATVGMTPEALHGGWRTFAFSLALGMALLAAAWLLGMAFLMRAARRESRMRRAIAAREHAVDHLRERVRDAEEQYRFLYRQHPLPALVYDLEDLTILEANEAAQLQFGYGPDAMAGFEAGDLLGEGSTEDVRRHMQAHPTSLGRRVWVLRRSDGSHFSGLVFARNLASFAGRPARLVLVVDVTDRERAEANLELLRRAVEAAEEGVFILGVPLAALVYCNLAFARLTGIDPDEQGPLRKASVDAIVDPQTRRLVLCAIARSREVQVEVRDRRDPADVRVLEVRMTPVLDGAGMATHFVGIVTDITVRKRAAEDAAYRARHDALTGLANRECLLEAINAAIASGGGAIIVCHLDLDRFQLVNDSLGHAIGDELLVSVARRLQAAAGAEACVARLGGDEFGVLLRDTSGEAAAARVEALRMAVAGNVRMQGTSLHVTPSLGYSIHPTDGLDATSLLRAASQAGVQAKRLGRNRSVAYRDDFESHAGERLLLVQELHLALARDEFELAFQLQFDADGRPRGLESLVRWRHPRRGLLGPGEFIEACEETGLVLPLGRWVLREAARHWELLDARGWGSLRMGVNISPLQFQEGLVDGVREVMRTFRLPGDRLELELTESVLLASPLEARSAMRTLTGLGASIAIDDFGTGYSSLAYLKDLPLQRLKIDQSFVRDLGRDPGNEAICAAILQMAQGMEIKVVAEGIETWQQHAWLRERGCDEFQGYLLARPLPFEEVLCRLGTRTGWTGVAEGATGLP</sequence>
<feature type="domain" description="PAS" evidence="3">
    <location>
        <begin position="430"/>
        <end position="472"/>
    </location>
</feature>
<dbReference type="Pfam" id="PF00563">
    <property type="entry name" value="EAL"/>
    <property type="match status" value="1"/>
</dbReference>
<dbReference type="InterPro" id="IPR029787">
    <property type="entry name" value="Nucleotide_cyclase"/>
</dbReference>
<dbReference type="SUPFAM" id="SSF55785">
    <property type="entry name" value="PYP-like sensor domain (PAS domain)"/>
    <property type="match status" value="2"/>
</dbReference>
<comment type="caution">
    <text evidence="7">The sequence shown here is derived from an EMBL/GenBank/DDBJ whole genome shotgun (WGS) entry which is preliminary data.</text>
</comment>
<evidence type="ECO:0000259" key="5">
    <source>
        <dbReference type="PROSITE" id="PS50883"/>
    </source>
</evidence>
<reference evidence="7 8" key="1">
    <citation type="submission" date="2020-08" db="EMBL/GenBank/DDBJ databases">
        <title>A Genomic Blueprint of the Chicken Gut Microbiome.</title>
        <authorList>
            <person name="Gilroy R."/>
            <person name="Ravi A."/>
            <person name="Getino M."/>
            <person name="Pursley I."/>
            <person name="Horton D.L."/>
            <person name="Alikhan N.-F."/>
            <person name="Baker D."/>
            <person name="Gharbi K."/>
            <person name="Hall N."/>
            <person name="Watson M."/>
            <person name="Adriaenssens E.M."/>
            <person name="Foster-Nyarko E."/>
            <person name="Jarju S."/>
            <person name="Secka A."/>
            <person name="Antonio M."/>
            <person name="Oren A."/>
            <person name="Chaudhuri R."/>
            <person name="La Ragione R.M."/>
            <person name="Hildebrand F."/>
            <person name="Pallen M.J."/>
        </authorList>
    </citation>
    <scope>NUCLEOTIDE SEQUENCE [LARGE SCALE GENOMIC DNA]</scope>
    <source>
        <strain evidence="7 8">Sa2BVA3</strain>
    </source>
</reference>
<dbReference type="Pfam" id="PF22588">
    <property type="entry name" value="dCache_1_like"/>
    <property type="match status" value="1"/>
</dbReference>
<evidence type="ECO:0000313" key="7">
    <source>
        <dbReference type="EMBL" id="MBD7987241.1"/>
    </source>
</evidence>
<dbReference type="InterPro" id="IPR000014">
    <property type="entry name" value="PAS"/>
</dbReference>
<dbReference type="Pfam" id="PF00989">
    <property type="entry name" value="PAS"/>
    <property type="match status" value="1"/>
</dbReference>
<keyword evidence="2" id="KW-1133">Transmembrane helix</keyword>
<protein>
    <submittedName>
        <fullName evidence="7">EAL domain-containing protein</fullName>
    </submittedName>
</protein>
<dbReference type="Gene3D" id="3.20.20.450">
    <property type="entry name" value="EAL domain"/>
    <property type="match status" value="1"/>
</dbReference>
<dbReference type="InterPro" id="IPR013767">
    <property type="entry name" value="PAS_fold"/>
</dbReference>
<dbReference type="SMART" id="SM00086">
    <property type="entry name" value="PAC"/>
    <property type="match status" value="2"/>
</dbReference>
<accession>A0ABR8UGU3</accession>
<dbReference type="SMART" id="SM00267">
    <property type="entry name" value="GGDEF"/>
    <property type="match status" value="1"/>
</dbReference>
<dbReference type="CDD" id="cd01949">
    <property type="entry name" value="GGDEF"/>
    <property type="match status" value="1"/>
</dbReference>
<dbReference type="Gene3D" id="3.30.450.20">
    <property type="entry name" value="PAS domain"/>
    <property type="match status" value="3"/>
</dbReference>
<dbReference type="InterPro" id="IPR052155">
    <property type="entry name" value="Biofilm_reg_signaling"/>
</dbReference>
<evidence type="ECO:0000256" key="1">
    <source>
        <dbReference type="SAM" id="Coils"/>
    </source>
</evidence>
<evidence type="ECO:0000259" key="3">
    <source>
        <dbReference type="PROSITE" id="PS50112"/>
    </source>
</evidence>
<dbReference type="InterPro" id="IPR000700">
    <property type="entry name" value="PAS-assoc_C"/>
</dbReference>
<dbReference type="EMBL" id="JACSQJ010000002">
    <property type="protein sequence ID" value="MBD7987241.1"/>
    <property type="molecule type" value="Genomic_DNA"/>
</dbReference>
<dbReference type="NCBIfam" id="TIGR00254">
    <property type="entry name" value="GGDEF"/>
    <property type="match status" value="1"/>
</dbReference>
<dbReference type="RefSeq" id="WP_191728512.1">
    <property type="nucleotide sequence ID" value="NZ_JACSQJ010000002.1"/>
</dbReference>
<dbReference type="InterPro" id="IPR035965">
    <property type="entry name" value="PAS-like_dom_sf"/>
</dbReference>
<dbReference type="Gene3D" id="3.30.70.270">
    <property type="match status" value="1"/>
</dbReference>
<evidence type="ECO:0000259" key="6">
    <source>
        <dbReference type="PROSITE" id="PS50887"/>
    </source>
</evidence>
<dbReference type="PROSITE" id="PS50887">
    <property type="entry name" value="GGDEF"/>
    <property type="match status" value="1"/>
</dbReference>
<proteinExistence type="predicted"/>
<feature type="domain" description="GGDEF" evidence="6">
    <location>
        <begin position="584"/>
        <end position="716"/>
    </location>
</feature>
<dbReference type="SMART" id="SM00091">
    <property type="entry name" value="PAS"/>
    <property type="match status" value="2"/>
</dbReference>
<keyword evidence="2" id="KW-0812">Transmembrane</keyword>
<dbReference type="SUPFAM" id="SSF141868">
    <property type="entry name" value="EAL domain-like"/>
    <property type="match status" value="1"/>
</dbReference>